<comment type="caution">
    <text evidence="2">The sequence shown here is derived from an EMBL/GenBank/DDBJ whole genome shotgun (WGS) entry which is preliminary data.</text>
</comment>
<evidence type="ECO:0000256" key="1">
    <source>
        <dbReference type="SAM" id="MobiDB-lite"/>
    </source>
</evidence>
<dbReference type="AlphaFoldDB" id="A0A9Q1J305"/>
<dbReference type="PANTHER" id="PTHR47331:SF5">
    <property type="entry name" value="RIBONUCLEASE H"/>
    <property type="match status" value="1"/>
</dbReference>
<accession>A0A9Q1J305</accession>
<dbReference type="Proteomes" id="UP001152622">
    <property type="component" value="Chromosome 4"/>
</dbReference>
<feature type="compositionally biased region" description="Pro residues" evidence="1">
    <location>
        <begin position="1"/>
        <end position="12"/>
    </location>
</feature>
<proteinExistence type="predicted"/>
<dbReference type="PANTHER" id="PTHR47331">
    <property type="entry name" value="PHD-TYPE DOMAIN-CONTAINING PROTEIN"/>
    <property type="match status" value="1"/>
</dbReference>
<gene>
    <name evidence="2" type="ORF">SKAU_G00130970</name>
</gene>
<organism evidence="2 3">
    <name type="scientific">Synaphobranchus kaupii</name>
    <name type="common">Kaup's arrowtooth eel</name>
    <dbReference type="NCBI Taxonomy" id="118154"/>
    <lineage>
        <taxon>Eukaryota</taxon>
        <taxon>Metazoa</taxon>
        <taxon>Chordata</taxon>
        <taxon>Craniata</taxon>
        <taxon>Vertebrata</taxon>
        <taxon>Euteleostomi</taxon>
        <taxon>Actinopterygii</taxon>
        <taxon>Neopterygii</taxon>
        <taxon>Teleostei</taxon>
        <taxon>Anguilliformes</taxon>
        <taxon>Synaphobranchidae</taxon>
        <taxon>Synaphobranchus</taxon>
    </lineage>
</organism>
<name>A0A9Q1J305_SYNKA</name>
<feature type="region of interest" description="Disordered" evidence="1">
    <location>
        <begin position="40"/>
        <end position="85"/>
    </location>
</feature>
<evidence type="ECO:0000313" key="3">
    <source>
        <dbReference type="Proteomes" id="UP001152622"/>
    </source>
</evidence>
<protein>
    <submittedName>
        <fullName evidence="2">Uncharacterized protein</fullName>
    </submittedName>
</protein>
<dbReference type="EMBL" id="JAINUF010000004">
    <property type="protein sequence ID" value="KAJ8364266.1"/>
    <property type="molecule type" value="Genomic_DNA"/>
</dbReference>
<reference evidence="2" key="1">
    <citation type="journal article" date="2023" name="Science">
        <title>Genome structures resolve the early diversification of teleost fishes.</title>
        <authorList>
            <person name="Parey E."/>
            <person name="Louis A."/>
            <person name="Montfort J."/>
            <person name="Bouchez O."/>
            <person name="Roques C."/>
            <person name="Iampietro C."/>
            <person name="Lluch J."/>
            <person name="Castinel A."/>
            <person name="Donnadieu C."/>
            <person name="Desvignes T."/>
            <person name="Floi Bucao C."/>
            <person name="Jouanno E."/>
            <person name="Wen M."/>
            <person name="Mejri S."/>
            <person name="Dirks R."/>
            <person name="Jansen H."/>
            <person name="Henkel C."/>
            <person name="Chen W.J."/>
            <person name="Zahm M."/>
            <person name="Cabau C."/>
            <person name="Klopp C."/>
            <person name="Thompson A.W."/>
            <person name="Robinson-Rechavi M."/>
            <person name="Braasch I."/>
            <person name="Lecointre G."/>
            <person name="Bobe J."/>
            <person name="Postlethwait J.H."/>
            <person name="Berthelot C."/>
            <person name="Roest Crollius H."/>
            <person name="Guiguen Y."/>
        </authorList>
    </citation>
    <scope>NUCLEOTIDE SEQUENCE</scope>
    <source>
        <strain evidence="2">WJC10195</strain>
    </source>
</reference>
<keyword evidence="3" id="KW-1185">Reference proteome</keyword>
<evidence type="ECO:0000313" key="2">
    <source>
        <dbReference type="EMBL" id="KAJ8364266.1"/>
    </source>
</evidence>
<sequence length="337" mass="36839">MTPLRPAGPSPAPAGKGQPPAVTEGQDVLVQTQLETVQRQNTLLERMLKGSPAPTPSSSRSSCYASSRSTPQESRVLPAQPTSNPADMQELTTHLQLLQLPHTEVDRYATPLIRVENPPPLKAPKEAVMARLWSTENRLAKDPATAAAYCAEVEGLKQAGTLPPVCINGKSSHSAQPAAHAEPLSPYRSRFWITVNQMKMYTTRMNVASTSTSAEEAKQLVEKLRALLASGGFELRQWASNLAAVISHLPKEARSESSKVWLSENKEDPQELALGLRWSCQSDIIGYRHRPVEPTVPTMRPMHKFSLASTIHWATSFPSALELKFMSNAYGIGTQMG</sequence>
<feature type="compositionally biased region" description="Low complexity" evidence="1">
    <location>
        <begin position="56"/>
        <end position="71"/>
    </location>
</feature>
<feature type="region of interest" description="Disordered" evidence="1">
    <location>
        <begin position="1"/>
        <end position="26"/>
    </location>
</feature>
<dbReference type="OrthoDB" id="10051210at2759"/>